<dbReference type="HOGENOM" id="CLU_2970269_0_0_12"/>
<dbReference type="EMBL" id="CP004160">
    <property type="protein sequence ID" value="AHH04163.1"/>
    <property type="molecule type" value="Genomic_DNA"/>
</dbReference>
<reference evidence="1" key="1">
    <citation type="submission" date="2013-02" db="EMBL/GenBank/DDBJ databases">
        <title>Comparative genomics of Borrelia species.</title>
        <authorList>
            <person name="Schwan T.G."/>
            <person name="Raffel S.J."/>
            <person name="Porcella S.F."/>
        </authorList>
    </citation>
    <scope>NUCLEOTIDE SEQUENCE</scope>
    <source>
        <strain evidence="1">YOR</strain>
        <plasmid evidence="1">unnamed</plasmid>
    </source>
</reference>
<name>W5SBS5_9SPIR</name>
<geneLocation type="plasmid" evidence="1">
    <name>unnamed</name>
</geneLocation>
<keyword evidence="1" id="KW-0614">Plasmid</keyword>
<accession>W5SBS5</accession>
<sequence>MLGQLKPKLILMLSSPIVADITGINTDIEEVKAYVGVATNSDIKLEKGNNGGTWNYNC</sequence>
<evidence type="ECO:0000313" key="1">
    <source>
        <dbReference type="EMBL" id="AHH04163.1"/>
    </source>
</evidence>
<proteinExistence type="predicted"/>
<protein>
    <submittedName>
        <fullName evidence="1">Uncharacterized protein</fullName>
    </submittedName>
</protein>
<gene>
    <name evidence="1" type="ORF">BHY_1212</name>
</gene>
<organism evidence="1">
    <name type="scientific">Borrelia nietonii YOR</name>
    <dbReference type="NCBI Taxonomy" id="1293576"/>
    <lineage>
        <taxon>Bacteria</taxon>
        <taxon>Pseudomonadati</taxon>
        <taxon>Spirochaetota</taxon>
        <taxon>Spirochaetia</taxon>
        <taxon>Spirochaetales</taxon>
        <taxon>Borreliaceae</taxon>
        <taxon>Borrelia</taxon>
        <taxon>Borrelia nietonii</taxon>
    </lineage>
</organism>
<dbReference type="AlphaFoldDB" id="W5SBS5"/>